<dbReference type="InterPro" id="IPR013083">
    <property type="entry name" value="Znf_RING/FYVE/PHD"/>
</dbReference>
<sequence length="1859" mass="209880">MSGAVANPDSPPGDIVCDVCNNVFQKPRMLPCLHSMCFDCLQRILDTNKTADTIECSTCEETIEISAHDAREFPSNEYLITVIDVYFSRHGGDKQCAICDLRSKKIQAKFKCVDCEDFLCEACGGAHSSTRLTIEHSVLSLDELARGSHDDIIREKRMMHCQHHEKEVLDHYCKSCNRLVCRECRLNDHFDHSAVPVSDVDESKRGKISEIISRLDIKIKDLFDADVESETVVRELDKSEQTAIDEVEHTTKQLQERIEKEKTDLIDTVKKHVTTEKERINGQKDGINQRHALLTYGSEFCSRVTENGKEAEVIYMEPELSGRLRYLDRLPQPNTTIRCQFPEVKLRNLYGNVNNIKFFEFTPGTTSTVASILPPSVEESDIPKVLSLNLKRRINVFLSDDETSPKITGLCVIKNEIYVSDYANRKIKIFSLKGEHIDTLQNIAAFSITGFDDVIAVSDHFAVTILSKDESIKYRVDLQSTSASYPLTTMHGNTFVVANSKNHIYMVYDKHGTNVENHKMARSTRKSFSRAVTYLTTTSNGDIVASDWGTNAVVVMGTNGKVKFEYTAKPLSYTKDWSPGGVCVDIHDNIFLVDQRQGNVTVLNPTGKVVHRHNTKKDGLERPVNIATDHNSYIYVSDPAFPTLPDAFSTRLEANLKDLGETITAEIYYDYGRNFATVKQTSNGGQTTTLLDYNNNQMLTVDTVQHCKVQKLSTNLHTVIFGTPAKSGLVPHILTTNGVLHFMKQSGQVYKQQQFVRGINTDHWSTCLVWKELNSTFTLDYFFAAPNWKTPIAFQQIPVRAIATGQQILANGTRHQFQHYYDYIDFRLDISDYSVFETPKGVYCPGRNNTRPVPKPSSSFHYKAEVIYPQSLAITSIDIWYDSELNLMRMDYRPTTSSRTTYNTDSFSEVHDFTTGIKYLTDKTRGNCTISQITSASEDGQKGPFGEQLKNASQFLFLDANYQFTGKDGYKEYPSDGSTSPTDIPFSLEITLDVPDMDPLNILVNFLNFDTGKRSVSEFDISSCYRNMSSLTFQLQLPGPFREQDTDLLLLQAQRILPAIMNITSIRLQNVRVNYDSSSVYLTCTITNIAPDYVKFSQATTVTRPSSYVISSKDVKQSYDFTDTWQDCATYCSQSYGFICNSFDFCKEPFMSGCKLYADRRSDIQTYLKTHTSPCFNYTVYQRTVNGLSNQETAVADAYGYLQDAINQKSVHLQTYGQLGFVTDYYGVSTRIVSGLLEYDDMPSMSGHFSYRDEVTFPGSKRTYGSDIWYDTNFNLVRYDIVQTGAPYYSNSPLKHIHDYNAGVAYVIDTGMQNCTIKPISKNFIDKKKNGSYHMLNPLDLFHMNKTYKFIGQKTVRGMTCNIFEATVSDFKLDLADPQQFDSTFQYYFLKDNWSSNSDSGSELTHAQPIRLDIFSVTKGLYLTYNYFDWNDNDPDLNNFNIVPCYTGDQQKHVVIVFSGQYFPYLVSNSKLFKLKVLNQLGQMTNASLIRFQQLEIDYGLTRVYVIMTIVDAAQQYDGAYRQEPDIDTIIETINDNVYGGLLKITVPQTDGSIYMFNATAIVDNILRNDGKPLSSKTLSHFKAMKDKSQKGLSGFLSGISVDDCAESCLTELEFDCYSFVYCYKTGVCLLASTYAQNRTDLIYDRPKCDLYYRSYLDKFTAIPGQTSTISSTQTTITATAEACAQKCIFSSSCKSFVYCMISQSCSLLQAHHLNIPKNGSNIDSMCSFYSRSYLNDFKRKARSTVKVTPQMLDIQAVSVDQCAQLCIQTESFTCNSFSFCGNDTTCRLTPAHPVTGLRVIATDYCDLYTSAAAGIGFGLLLVGVIVGGGLIIILSKKRKLPPIEIFNMNYTESKDDTQ</sequence>
<dbReference type="PANTHER" id="PTHR36902:SF1">
    <property type="entry name" value="ENRICHED IN SURFACE-LABELED PROTEOME PROTEIN 9"/>
    <property type="match status" value="1"/>
</dbReference>
<dbReference type="Gene3D" id="3.30.40.10">
    <property type="entry name" value="Zinc/RING finger domain, C3HC4 (zinc finger)"/>
    <property type="match status" value="1"/>
</dbReference>
<keyword evidence="2 4" id="KW-0863">Zinc-finger</keyword>
<evidence type="ECO:0000259" key="8">
    <source>
        <dbReference type="PROSITE" id="PS50948"/>
    </source>
</evidence>
<dbReference type="PANTHER" id="PTHR36902">
    <property type="entry name" value="ENRICHED IN SURFACE-LABELED PROTEOME PROTEIN 9"/>
    <property type="match status" value="1"/>
</dbReference>
<keyword evidence="5" id="KW-0472">Membrane</keyword>
<dbReference type="Pfam" id="PF25898">
    <property type="entry name" value="LolA_2nd_metazoa"/>
    <property type="match status" value="3"/>
</dbReference>
<dbReference type="SMART" id="SM00473">
    <property type="entry name" value="PAN_AP"/>
    <property type="match status" value="3"/>
</dbReference>
<dbReference type="EMBL" id="CAJPWZ010000675">
    <property type="protein sequence ID" value="CAG2198322.1"/>
    <property type="molecule type" value="Genomic_DNA"/>
</dbReference>
<dbReference type="InterPro" id="IPR003609">
    <property type="entry name" value="Pan_app"/>
</dbReference>
<organism evidence="9 10">
    <name type="scientific">Mytilus edulis</name>
    <name type="common">Blue mussel</name>
    <dbReference type="NCBI Taxonomy" id="6550"/>
    <lineage>
        <taxon>Eukaryota</taxon>
        <taxon>Metazoa</taxon>
        <taxon>Spiralia</taxon>
        <taxon>Lophotrochozoa</taxon>
        <taxon>Mollusca</taxon>
        <taxon>Bivalvia</taxon>
        <taxon>Autobranchia</taxon>
        <taxon>Pteriomorphia</taxon>
        <taxon>Mytilida</taxon>
        <taxon>Mytiloidea</taxon>
        <taxon>Mytilidae</taxon>
        <taxon>Mytilinae</taxon>
        <taxon>Mytilus</taxon>
    </lineage>
</organism>
<dbReference type="InterPro" id="IPR018957">
    <property type="entry name" value="Znf_C3HC4_RING-type"/>
</dbReference>
<dbReference type="CDD" id="cd01099">
    <property type="entry name" value="PAN_AP_HGF"/>
    <property type="match status" value="1"/>
</dbReference>
<proteinExistence type="predicted"/>
<dbReference type="InterPro" id="IPR058831">
    <property type="entry name" value="LolA-like_dom_2nd"/>
</dbReference>
<dbReference type="SUPFAM" id="SSF57414">
    <property type="entry name" value="Hairpin loop containing domain-like"/>
    <property type="match status" value="3"/>
</dbReference>
<dbReference type="Gene3D" id="3.50.4.10">
    <property type="entry name" value="Hepatocyte Growth Factor"/>
    <property type="match status" value="3"/>
</dbReference>
<dbReference type="Pfam" id="PF00097">
    <property type="entry name" value="zf-C3HC4"/>
    <property type="match status" value="1"/>
</dbReference>
<dbReference type="Proteomes" id="UP000683360">
    <property type="component" value="Unassembled WGS sequence"/>
</dbReference>
<reference evidence="9" key="1">
    <citation type="submission" date="2021-03" db="EMBL/GenBank/DDBJ databases">
        <authorList>
            <person name="Bekaert M."/>
        </authorList>
    </citation>
    <scope>NUCLEOTIDE SEQUENCE</scope>
</reference>
<dbReference type="SUPFAM" id="SSF101898">
    <property type="entry name" value="NHL repeat"/>
    <property type="match status" value="1"/>
</dbReference>
<evidence type="ECO:0000313" key="9">
    <source>
        <dbReference type="EMBL" id="CAG2198322.1"/>
    </source>
</evidence>
<evidence type="ECO:0000259" key="6">
    <source>
        <dbReference type="PROSITE" id="PS50089"/>
    </source>
</evidence>
<dbReference type="SUPFAM" id="SSF57845">
    <property type="entry name" value="B-box zinc-binding domain"/>
    <property type="match status" value="1"/>
</dbReference>
<evidence type="ECO:0000259" key="7">
    <source>
        <dbReference type="PROSITE" id="PS50119"/>
    </source>
</evidence>
<dbReference type="SMART" id="SM00336">
    <property type="entry name" value="BBOX"/>
    <property type="match status" value="2"/>
</dbReference>
<name>A0A8S3QTT6_MYTED</name>
<evidence type="ECO:0000256" key="4">
    <source>
        <dbReference type="PROSITE-ProRule" id="PRU00024"/>
    </source>
</evidence>
<dbReference type="InterPro" id="IPR000315">
    <property type="entry name" value="Znf_B-box"/>
</dbReference>
<evidence type="ECO:0000256" key="1">
    <source>
        <dbReference type="ARBA" id="ARBA00022723"/>
    </source>
</evidence>
<dbReference type="InterPro" id="IPR001841">
    <property type="entry name" value="Znf_RING"/>
</dbReference>
<gene>
    <name evidence="9" type="ORF">MEDL_13059</name>
</gene>
<keyword evidence="1" id="KW-0479">Metal-binding</keyword>
<feature type="domain" description="B box-type" evidence="7">
    <location>
        <begin position="94"/>
        <end position="141"/>
    </location>
</feature>
<dbReference type="PROSITE" id="PS50119">
    <property type="entry name" value="ZF_BBOX"/>
    <property type="match status" value="2"/>
</dbReference>
<evidence type="ECO:0000313" key="10">
    <source>
        <dbReference type="Proteomes" id="UP000683360"/>
    </source>
</evidence>
<dbReference type="SMART" id="SM00184">
    <property type="entry name" value="RING"/>
    <property type="match status" value="1"/>
</dbReference>
<dbReference type="EC" id="2.3.2.27" evidence="9"/>
<keyword evidence="10" id="KW-1185">Reference proteome</keyword>
<dbReference type="GO" id="GO:0061630">
    <property type="term" value="F:ubiquitin protein ligase activity"/>
    <property type="evidence" value="ECO:0007669"/>
    <property type="project" value="UniProtKB-EC"/>
</dbReference>
<keyword evidence="5" id="KW-0812">Transmembrane</keyword>
<feature type="domain" description="Apple" evidence="8">
    <location>
        <begin position="1727"/>
        <end position="1813"/>
    </location>
</feature>
<dbReference type="InterPro" id="IPR017907">
    <property type="entry name" value="Znf_RING_CS"/>
</dbReference>
<dbReference type="Gene3D" id="3.30.160.60">
    <property type="entry name" value="Classic Zinc Finger"/>
    <property type="match status" value="1"/>
</dbReference>
<dbReference type="OrthoDB" id="5983572at2759"/>
<dbReference type="SUPFAM" id="SSF57850">
    <property type="entry name" value="RING/U-box"/>
    <property type="match status" value="1"/>
</dbReference>
<protein>
    <submittedName>
        <fullName evidence="9">TRIM56</fullName>
        <ecNumber evidence="9">2.3.2.27</ecNumber>
    </submittedName>
</protein>
<accession>A0A8S3QTT6</accession>
<keyword evidence="9" id="KW-0808">Transferase</keyword>
<dbReference type="Pfam" id="PF00024">
    <property type="entry name" value="PAN_1"/>
    <property type="match status" value="3"/>
</dbReference>
<dbReference type="PROSITE" id="PS00518">
    <property type="entry name" value="ZF_RING_1"/>
    <property type="match status" value="1"/>
</dbReference>
<dbReference type="Pfam" id="PF00643">
    <property type="entry name" value="zf-B_box"/>
    <property type="match status" value="1"/>
</dbReference>
<keyword evidence="5" id="KW-1133">Transmembrane helix</keyword>
<dbReference type="InterPro" id="IPR011042">
    <property type="entry name" value="6-blade_b-propeller_TolB-like"/>
</dbReference>
<comment type="caution">
    <text evidence="9">The sequence shown here is derived from an EMBL/GenBank/DDBJ whole genome shotgun (WGS) entry which is preliminary data.</text>
</comment>
<feature type="domain" description="Apple" evidence="8">
    <location>
        <begin position="1575"/>
        <end position="1656"/>
    </location>
</feature>
<feature type="domain" description="RING-type" evidence="6">
    <location>
        <begin position="17"/>
        <end position="60"/>
    </location>
</feature>
<dbReference type="PROSITE" id="PS50948">
    <property type="entry name" value="PAN"/>
    <property type="match status" value="2"/>
</dbReference>
<feature type="transmembrane region" description="Helical" evidence="5">
    <location>
        <begin position="1808"/>
        <end position="1835"/>
    </location>
</feature>
<dbReference type="Gene3D" id="2.120.10.30">
    <property type="entry name" value="TolB, C-terminal domain"/>
    <property type="match status" value="1"/>
</dbReference>
<evidence type="ECO:0000256" key="3">
    <source>
        <dbReference type="ARBA" id="ARBA00022833"/>
    </source>
</evidence>
<keyword evidence="3" id="KW-0862">Zinc</keyword>
<feature type="domain" description="B box-type" evidence="7">
    <location>
        <begin position="156"/>
        <end position="197"/>
    </location>
</feature>
<evidence type="ECO:0000256" key="2">
    <source>
        <dbReference type="ARBA" id="ARBA00022771"/>
    </source>
</evidence>
<keyword evidence="9" id="KW-0012">Acyltransferase</keyword>
<evidence type="ECO:0000256" key="5">
    <source>
        <dbReference type="SAM" id="Phobius"/>
    </source>
</evidence>
<dbReference type="GO" id="GO:0008270">
    <property type="term" value="F:zinc ion binding"/>
    <property type="evidence" value="ECO:0007669"/>
    <property type="project" value="UniProtKB-KW"/>
</dbReference>
<dbReference type="PROSITE" id="PS50089">
    <property type="entry name" value="ZF_RING_2"/>
    <property type="match status" value="1"/>
</dbReference>